<protein>
    <submittedName>
        <fullName evidence="1">Uncharacterized protein</fullName>
    </submittedName>
</protein>
<organism evidence="1 2">
    <name type="scientific">Cylindrotheca closterium</name>
    <dbReference type="NCBI Taxonomy" id="2856"/>
    <lineage>
        <taxon>Eukaryota</taxon>
        <taxon>Sar</taxon>
        <taxon>Stramenopiles</taxon>
        <taxon>Ochrophyta</taxon>
        <taxon>Bacillariophyta</taxon>
        <taxon>Bacillariophyceae</taxon>
        <taxon>Bacillariophycidae</taxon>
        <taxon>Bacillariales</taxon>
        <taxon>Bacillariaceae</taxon>
        <taxon>Cylindrotheca</taxon>
    </lineage>
</organism>
<evidence type="ECO:0000313" key="1">
    <source>
        <dbReference type="EMBL" id="CAJ1952468.1"/>
    </source>
</evidence>
<dbReference type="AlphaFoldDB" id="A0AAD2JHZ8"/>
<evidence type="ECO:0000313" key="2">
    <source>
        <dbReference type="Proteomes" id="UP001295423"/>
    </source>
</evidence>
<gene>
    <name evidence="1" type="ORF">CYCCA115_LOCUS13568</name>
</gene>
<sequence length="374" mass="42773">MVSDEILLTFFRQCRKALVEVDCKEALRNETWTTAECRRFILDKQRHVLSSTLSTYNQKSTDNSRVSTEEVQERLTNIKKEALSRQLEAAMTENDASARQALCKLILYSETHRETPNQDLQNDGRLNRSKLLEYLGLCQSAITLECVEQNLRDNTPLFDDLQAPKDEPTAMAYPQKRLEKVQQILAKAVGLEPRFVTSELTRIFVDPATAATCEYSDDQECRDVFRRLIVQMQTTVANASLHSDPTTLSDRDKGGVTRVVAVQYSEVGDGSSSDAPKKNTMELPQEEQIRQIRVVSEAKKLQEELLKELEDLSPEDRKQKLKYARQVSDVFLQSVIKLPPGPERIRFLQTVDPEKSKLLTMYKLWVSMHGEDDL</sequence>
<keyword evidence="2" id="KW-1185">Reference proteome</keyword>
<dbReference type="Proteomes" id="UP001295423">
    <property type="component" value="Unassembled WGS sequence"/>
</dbReference>
<accession>A0AAD2JHZ8</accession>
<dbReference type="EMBL" id="CAKOGP040001803">
    <property type="protein sequence ID" value="CAJ1952468.1"/>
    <property type="molecule type" value="Genomic_DNA"/>
</dbReference>
<name>A0AAD2JHZ8_9STRA</name>
<proteinExistence type="predicted"/>
<reference evidence="1" key="1">
    <citation type="submission" date="2023-08" db="EMBL/GenBank/DDBJ databases">
        <authorList>
            <person name="Audoor S."/>
            <person name="Bilcke G."/>
        </authorList>
    </citation>
    <scope>NUCLEOTIDE SEQUENCE</scope>
</reference>
<comment type="caution">
    <text evidence="1">The sequence shown here is derived from an EMBL/GenBank/DDBJ whole genome shotgun (WGS) entry which is preliminary data.</text>
</comment>